<dbReference type="AlphaFoldDB" id="A0A7T8GYS4"/>
<accession>A0A7T8GYS4</accession>
<gene>
    <name evidence="1" type="ORF">FKW44_013894</name>
</gene>
<evidence type="ECO:0000313" key="1">
    <source>
        <dbReference type="EMBL" id="QQP40006.1"/>
    </source>
</evidence>
<sequence length="60" mass="6850">DILAHSSHNSSSPDGVLSLTAIKDAYDDIQRHQTDRQVNNRKSKVLRKGQLVAEKWHRVE</sequence>
<evidence type="ECO:0000313" key="2">
    <source>
        <dbReference type="Proteomes" id="UP000595437"/>
    </source>
</evidence>
<feature type="non-terminal residue" evidence="1">
    <location>
        <position position="1"/>
    </location>
</feature>
<keyword evidence="2" id="KW-1185">Reference proteome</keyword>
<dbReference type="OrthoDB" id="377733at2759"/>
<reference evidence="2" key="1">
    <citation type="submission" date="2021-01" db="EMBL/GenBank/DDBJ databases">
        <title>Caligus Genome Assembly.</title>
        <authorList>
            <person name="Gallardo-Escarate C."/>
        </authorList>
    </citation>
    <scope>NUCLEOTIDE SEQUENCE [LARGE SCALE GENOMIC DNA]</scope>
</reference>
<proteinExistence type="predicted"/>
<organism evidence="1 2">
    <name type="scientific">Caligus rogercresseyi</name>
    <name type="common">Sea louse</name>
    <dbReference type="NCBI Taxonomy" id="217165"/>
    <lineage>
        <taxon>Eukaryota</taxon>
        <taxon>Metazoa</taxon>
        <taxon>Ecdysozoa</taxon>
        <taxon>Arthropoda</taxon>
        <taxon>Crustacea</taxon>
        <taxon>Multicrustacea</taxon>
        <taxon>Hexanauplia</taxon>
        <taxon>Copepoda</taxon>
        <taxon>Siphonostomatoida</taxon>
        <taxon>Caligidae</taxon>
        <taxon>Caligus</taxon>
    </lineage>
</organism>
<dbReference type="EMBL" id="CP045898">
    <property type="protein sequence ID" value="QQP40006.1"/>
    <property type="molecule type" value="Genomic_DNA"/>
</dbReference>
<dbReference type="Proteomes" id="UP000595437">
    <property type="component" value="Chromosome 9"/>
</dbReference>
<protein>
    <submittedName>
        <fullName evidence="1">Putative phospholipid-transporting ATPase IM</fullName>
    </submittedName>
</protein>
<feature type="non-terminal residue" evidence="1">
    <location>
        <position position="60"/>
    </location>
</feature>
<name>A0A7T8GYS4_CALRO</name>